<keyword evidence="3" id="KW-1185">Reference proteome</keyword>
<gene>
    <name evidence="2" type="ORF">GCM10008942_13830</name>
</gene>
<protein>
    <recommendedName>
        <fullName evidence="4">Transmembrane signal peptide protein</fullName>
    </recommendedName>
</protein>
<dbReference type="EMBL" id="BAAADD010000003">
    <property type="protein sequence ID" value="GAA0566610.1"/>
    <property type="molecule type" value="Genomic_DNA"/>
</dbReference>
<keyword evidence="1" id="KW-0732">Signal</keyword>
<evidence type="ECO:0000313" key="2">
    <source>
        <dbReference type="EMBL" id="GAA0566610.1"/>
    </source>
</evidence>
<feature type="signal peptide" evidence="1">
    <location>
        <begin position="1"/>
        <end position="23"/>
    </location>
</feature>
<accession>A0ABN1EIR0</accession>
<sequence>MKISKFLLTAAAAAILATTGAVAYDRDRDGRPDHSWAERHDRDGYNDAWRGRPGWHWRDDRGGWHNDRDRYWRHGYGRYVGADRVYFELRRNHYNRWDGAPYWYQGRYVIRSYDRFGRPVIVEVNPYTGRFIGVIRF</sequence>
<evidence type="ECO:0008006" key="4">
    <source>
        <dbReference type="Google" id="ProtNLM"/>
    </source>
</evidence>
<feature type="chain" id="PRO_5046180107" description="Transmembrane signal peptide protein" evidence="1">
    <location>
        <begin position="24"/>
        <end position="137"/>
    </location>
</feature>
<reference evidence="2 3" key="1">
    <citation type="journal article" date="2019" name="Int. J. Syst. Evol. Microbiol.">
        <title>The Global Catalogue of Microorganisms (GCM) 10K type strain sequencing project: providing services to taxonomists for standard genome sequencing and annotation.</title>
        <authorList>
            <consortium name="The Broad Institute Genomics Platform"/>
            <consortium name="The Broad Institute Genome Sequencing Center for Infectious Disease"/>
            <person name="Wu L."/>
            <person name="Ma J."/>
        </authorList>
    </citation>
    <scope>NUCLEOTIDE SEQUENCE [LARGE SCALE GENOMIC DNA]</scope>
    <source>
        <strain evidence="2 3">JCM 15089</strain>
    </source>
</reference>
<organism evidence="2 3">
    <name type="scientific">Rhizomicrobium electricum</name>
    <dbReference type="NCBI Taxonomy" id="480070"/>
    <lineage>
        <taxon>Bacteria</taxon>
        <taxon>Pseudomonadati</taxon>
        <taxon>Pseudomonadota</taxon>
        <taxon>Alphaproteobacteria</taxon>
        <taxon>Micropepsales</taxon>
        <taxon>Micropepsaceae</taxon>
        <taxon>Rhizomicrobium</taxon>
    </lineage>
</organism>
<comment type="caution">
    <text evidence="2">The sequence shown here is derived from an EMBL/GenBank/DDBJ whole genome shotgun (WGS) entry which is preliminary data.</text>
</comment>
<evidence type="ECO:0000313" key="3">
    <source>
        <dbReference type="Proteomes" id="UP001499951"/>
    </source>
</evidence>
<name>A0ABN1EIR0_9PROT</name>
<evidence type="ECO:0000256" key="1">
    <source>
        <dbReference type="SAM" id="SignalP"/>
    </source>
</evidence>
<dbReference type="Proteomes" id="UP001499951">
    <property type="component" value="Unassembled WGS sequence"/>
</dbReference>
<dbReference type="RefSeq" id="WP_166933166.1">
    <property type="nucleotide sequence ID" value="NZ_BAAADD010000003.1"/>
</dbReference>
<proteinExistence type="predicted"/>